<reference evidence="4" key="1">
    <citation type="journal article" date="2020" name="mSystems">
        <title>Genome- and Community-Level Interaction Insights into Carbon Utilization and Element Cycling Functions of Hydrothermarchaeota in Hydrothermal Sediment.</title>
        <authorList>
            <person name="Zhou Z."/>
            <person name="Liu Y."/>
            <person name="Xu W."/>
            <person name="Pan J."/>
            <person name="Luo Z.H."/>
            <person name="Li M."/>
        </authorList>
    </citation>
    <scope>NUCLEOTIDE SEQUENCE [LARGE SCALE GENOMIC DNA]</scope>
    <source>
        <strain evidence="4">SpSt-488</strain>
    </source>
</reference>
<dbReference type="Pfam" id="PF00583">
    <property type="entry name" value="Acetyltransf_1"/>
    <property type="match status" value="1"/>
</dbReference>
<comment type="caution">
    <text evidence="4">The sequence shown here is derived from an EMBL/GenBank/DDBJ whole genome shotgun (WGS) entry which is preliminary data.</text>
</comment>
<evidence type="ECO:0000256" key="2">
    <source>
        <dbReference type="ARBA" id="ARBA00022679"/>
    </source>
</evidence>
<dbReference type="InterPro" id="IPR026888">
    <property type="entry name" value="AcetylCoA_hyd_C"/>
</dbReference>
<keyword evidence="2 4" id="KW-0808">Transferase</keyword>
<gene>
    <name evidence="4" type="ORF">ENS41_04370</name>
</gene>
<name>A0A7C4GAV0_UNCW3</name>
<accession>A0A7C4GAV0</accession>
<dbReference type="SUPFAM" id="SSF100950">
    <property type="entry name" value="NagB/RpiA/CoA transferase-like"/>
    <property type="match status" value="2"/>
</dbReference>
<organism evidence="4">
    <name type="scientific">candidate division WOR-3 bacterium</name>
    <dbReference type="NCBI Taxonomy" id="2052148"/>
    <lineage>
        <taxon>Bacteria</taxon>
        <taxon>Bacteria division WOR-3</taxon>
    </lineage>
</organism>
<dbReference type="InterPro" id="IPR037171">
    <property type="entry name" value="NagB/RpiA_transferase-like"/>
</dbReference>
<dbReference type="InterPro" id="IPR000182">
    <property type="entry name" value="GNAT_dom"/>
</dbReference>
<dbReference type="InterPro" id="IPR046433">
    <property type="entry name" value="ActCoA_hydro"/>
</dbReference>
<evidence type="ECO:0000256" key="1">
    <source>
        <dbReference type="ARBA" id="ARBA00009632"/>
    </source>
</evidence>
<evidence type="ECO:0000313" key="4">
    <source>
        <dbReference type="EMBL" id="HGK28170.1"/>
    </source>
</evidence>
<dbReference type="GO" id="GO:0006083">
    <property type="term" value="P:acetate metabolic process"/>
    <property type="evidence" value="ECO:0007669"/>
    <property type="project" value="InterPro"/>
</dbReference>
<dbReference type="Gene3D" id="3.40.630.30">
    <property type="match status" value="1"/>
</dbReference>
<dbReference type="GO" id="GO:0008775">
    <property type="term" value="F:acetate CoA-transferase activity"/>
    <property type="evidence" value="ECO:0007669"/>
    <property type="project" value="InterPro"/>
</dbReference>
<dbReference type="AlphaFoldDB" id="A0A7C4GAV0"/>
<dbReference type="Pfam" id="PF13336">
    <property type="entry name" value="AcetylCoA_hyd_C"/>
    <property type="match status" value="1"/>
</dbReference>
<proteinExistence type="inferred from homology"/>
<dbReference type="InterPro" id="IPR016181">
    <property type="entry name" value="Acyl_CoA_acyltransferase"/>
</dbReference>
<dbReference type="SUPFAM" id="SSF55729">
    <property type="entry name" value="Acyl-CoA N-acyltransferases (Nat)"/>
    <property type="match status" value="1"/>
</dbReference>
<dbReference type="InterPro" id="IPR038460">
    <property type="entry name" value="AcetylCoA_hyd_C_sf"/>
</dbReference>
<dbReference type="Gene3D" id="3.30.750.70">
    <property type="entry name" value="4-hydroxybutyrate coenzyme like domains"/>
    <property type="match status" value="1"/>
</dbReference>
<dbReference type="PANTHER" id="PTHR21432:SF20">
    <property type="entry name" value="ACETYL-COA HYDROLASE"/>
    <property type="match status" value="1"/>
</dbReference>
<dbReference type="Pfam" id="PF02550">
    <property type="entry name" value="AcetylCoA_hydro"/>
    <property type="match status" value="1"/>
</dbReference>
<dbReference type="Gene3D" id="3.40.1080.10">
    <property type="entry name" value="Glutaconate Coenzyme A-transferase"/>
    <property type="match status" value="1"/>
</dbReference>
<dbReference type="Gene3D" id="3.40.1080.20">
    <property type="entry name" value="Acetyl-CoA hydrolase/transferase C-terminal domain"/>
    <property type="match status" value="1"/>
</dbReference>
<sequence length="620" mass="69322">MNTDWKNRYRDKLKSPDRALEALQPGHRVFIGSACGTPQKLVQGLADRPIEDVEIVHLLTLGVAPYAQETMAARYRANAFFISANVRPAVWEGRADYTPIFLSEIPALFKSGRLPLDVALIHVTPPDEHGFCSFGVSVDITKPAAESARMVIAEVNPQMPRTLGDSFIHVDEIDALVENDAPLYEFVTPGESEVARRIARNVADLIENGSTIQVGYGGIPNALLGYLKEKKDLGVHTEVFSDSTIDLIEAGVITNRRKTLHPGKIVASFAMGSARLFRYIDNNPMFEFHPVSYTNDPYVIAQNHKMVSINSALEVDLTGQVCADSIGYQFFSGIGGQVDFVRGAARSHEGKAIIVLRSTRDNDRYSRIVPVLTEGAGVVTSRGDVHYVVTEWGVAYLHGRSIRERALALISIAHPKFRSELLHMAKERHYVYHDQPEETLVTARYPEEFETRAALTDGTEFLIRPIRPTDEPLMRELFYSFSKDTVFYRFFSYLRSMPHDKLTKFVNVDYETEMALVAVIGAAGEERIIGSTRYYVDSATGLAEFAIEVQDGFQNRGIGTALFNHLIRVARAKGVKGFVGYVLDSNTRAYRLMTKSGFPIETKWEDGVYTLTMRFGDVKR</sequence>
<dbReference type="InterPro" id="IPR003702">
    <property type="entry name" value="ActCoA_hydro_N"/>
</dbReference>
<dbReference type="PANTHER" id="PTHR21432">
    <property type="entry name" value="ACETYL-COA HYDROLASE-RELATED"/>
    <property type="match status" value="1"/>
</dbReference>
<feature type="domain" description="N-acetyltransferase" evidence="3">
    <location>
        <begin position="461"/>
        <end position="618"/>
    </location>
</feature>
<protein>
    <submittedName>
        <fullName evidence="4">GNAT family N-acetyltransferase</fullName>
    </submittedName>
</protein>
<dbReference type="GO" id="GO:0016747">
    <property type="term" value="F:acyltransferase activity, transferring groups other than amino-acyl groups"/>
    <property type="evidence" value="ECO:0007669"/>
    <property type="project" value="InterPro"/>
</dbReference>
<evidence type="ECO:0000259" key="3">
    <source>
        <dbReference type="PROSITE" id="PS51186"/>
    </source>
</evidence>
<dbReference type="PROSITE" id="PS51186">
    <property type="entry name" value="GNAT"/>
    <property type="match status" value="1"/>
</dbReference>
<comment type="similarity">
    <text evidence="1">Belongs to the acetyl-CoA hydrolase/transferase family.</text>
</comment>
<dbReference type="EMBL" id="DSUT01000088">
    <property type="protein sequence ID" value="HGK28170.1"/>
    <property type="molecule type" value="Genomic_DNA"/>
</dbReference>
<dbReference type="CDD" id="cd04301">
    <property type="entry name" value="NAT_SF"/>
    <property type="match status" value="1"/>
</dbReference>